<dbReference type="Pfam" id="PF20931">
    <property type="entry name" value="Dicer_platform"/>
    <property type="match status" value="1"/>
</dbReference>
<protein>
    <submittedName>
        <fullName evidence="20">Dicer 2</fullName>
    </submittedName>
</protein>
<dbReference type="GO" id="GO:0031054">
    <property type="term" value="P:pre-miRNA processing"/>
    <property type="evidence" value="ECO:0007669"/>
    <property type="project" value="InterPro"/>
</dbReference>
<keyword evidence="10" id="KW-0067">ATP-binding</keyword>
<dbReference type="Gene3D" id="3.40.50.300">
    <property type="entry name" value="P-loop containing nucleotide triphosphate hydrolases"/>
    <property type="match status" value="2"/>
</dbReference>
<dbReference type="InterPro" id="IPR036085">
    <property type="entry name" value="PAZ_dom_sf"/>
</dbReference>
<dbReference type="InterPro" id="IPR036389">
    <property type="entry name" value="RNase_III_sf"/>
</dbReference>
<feature type="region of interest" description="Disordered" evidence="16">
    <location>
        <begin position="1459"/>
        <end position="1478"/>
    </location>
</feature>
<dbReference type="Gene3D" id="2.170.260.10">
    <property type="entry name" value="paz domain"/>
    <property type="match status" value="1"/>
</dbReference>
<keyword evidence="8" id="KW-0378">Hydrolase</keyword>
<dbReference type="Pfam" id="PF03368">
    <property type="entry name" value="Dicer_dimer"/>
    <property type="match status" value="1"/>
</dbReference>
<reference evidence="20" key="1">
    <citation type="journal article" date="2013" name="Mol. Biol. Evol.">
        <title>The Evolution of MicroRNA Pathway Protein Components in Cnidaria.</title>
        <authorList>
            <person name="Moran Y."/>
            <person name="Praher D."/>
            <person name="Fredman D."/>
            <person name="Technau U."/>
        </authorList>
    </citation>
    <scope>NUCLEOTIDE SEQUENCE</scope>
</reference>
<evidence type="ECO:0000256" key="5">
    <source>
        <dbReference type="ARBA" id="ARBA00022737"/>
    </source>
</evidence>
<keyword evidence="14" id="KW-0464">Manganese</keyword>
<keyword evidence="7" id="KW-0255">Endonuclease</keyword>
<keyword evidence="3" id="KW-0540">Nuclease</keyword>
<evidence type="ECO:0000256" key="4">
    <source>
        <dbReference type="ARBA" id="ARBA00022723"/>
    </source>
</evidence>
<evidence type="ECO:0000259" key="19">
    <source>
        <dbReference type="PROSITE" id="PS51327"/>
    </source>
</evidence>
<dbReference type="InterPro" id="IPR044441">
    <property type="entry name" value="DICER_DSRM"/>
</dbReference>
<dbReference type="PANTHER" id="PTHR14950">
    <property type="entry name" value="DICER-RELATED"/>
    <property type="match status" value="1"/>
</dbReference>
<keyword evidence="4" id="KW-0479">Metal-binding</keyword>
<dbReference type="Gene3D" id="1.10.1520.10">
    <property type="entry name" value="Ribonuclease III domain"/>
    <property type="match status" value="2"/>
</dbReference>
<feature type="region of interest" description="Disordered" evidence="16">
    <location>
        <begin position="837"/>
        <end position="874"/>
    </location>
</feature>
<sequence length="1881" mass="209268">MVNMSFRCPSFGVGLVDRSLQRDVSVVCTAEQTSKVFVAFKVIEERLHGDSGYKVFVTSNDTQGIFITGLTQALQSLTPYTLQFCNNTQQWISPRTFDVDIFIGSHLDILKILSHRQPSPLLLVMDNCHAVSEGGSVMKDLVNIARQQPKCIIMGLTSGIVGRRRTCISDVYQLLTTMEVTFGVQAIVSSDLLAVNKYGERPEETLVVASSMTNDIINKNVLECLHEARDTLSFANNGESVDVFNRLSSMLAECEDILIDLGTFSSLKALSFTSREFNKEGKKAIKAKQEDLATTLQICAAKLDEVVNTVKKEFDGSADILLTDVTRRIFQFLTLLDKENSTSPTEQVELRNKNFERVHFKCQNDDISKIEIANHTTRPMQRPVAVILAKSELQAHAINSLISCISDFTHPYLKTRILSNDKINQMINTHMSLDDKEPDPLVGDMTMQGILNGSINVLIVCREVEHLLRLSQCRLVVRFGVPNDYISYVVVKNIAREQNAHVMFIKTKSVQCHEENTFVEFQTLEEIFYVRSSPQPVHHCTSDLKEDSVYTPFGPDGPCVTADTSISLINSFCSQFHTDGLSKAIPHCCSSVFEQGEQIKVTSTLFLPRNSPLSQPFKAHLTVSKHNPKHEPAVAKLRCEQLAALEAVKALHTAGELDSSLQPCARRREHVFKRKDETCPDEIADGSIGRAGSLRRRRAYKCKIPCVFTNSLPDPGQSCYVYAVHLVLTKPDSHERAVRSQGTRLKDPEKRPLSLGIILNKSLPKLPAFIIYDRAGEMTVSLKHCYNTMLTSQQLALIQRFHRYVFTDVLNLEKGESSLNFEPKENKNGCFLVLLRNTDQTTNPDREGQTKNPYEEGQTTNPDRGGQTTNPDEAQENIRKGFDGFPKLSQDVHASGVERCDKIPLDGANGSATVTSNELRRTPCNANGNKYDIRPEMVNEENVPILAKQNTHNTNPSWKIAFGFLYSLEDSVTSFDDPCDPPPPITSDFEVFRDSVVTTAYAPSRLRYYVADIRYDESPTSPFPSPSVAPTFGDYYKDRYGVDLSRDQPLLDVDHVSSRLNFLRPRYKTSKGKDLALPDEKSKRSQRSRVSLVPEMCSIHPIPGSLWRDITNMPSILYRVDALLIAEELRQKLAVEAGIGMPVWPEGHDLPQLSIEEMVAGPIHPAAASSDVTVQCSSFSDPNTAAKTCSVVNTSVPLETRLGSMILSDSTDACTWETRRSHSNKGSETPEVGLNGKRVNSAGTCLTGDVDANVSKDRETQFDPGPSSTLILRALTTTSANDIIDHERLEIYGDAFIKYAISELLYSDFPNVNEGRLSFLRGLRVSNQQLFYLGRSRGLAPLILTKPFEPVGSWVPPGFSSSSMRNVHETLDVSPQHGVNDVLNIDDEDSLDHSEIQDISGNECRGNVEPMLLPPHTFTVISDKTVADTIEALIGACLMSSGTNAALRLMRWLDMDVSSCPDSKLSNPSTESSSEDKARSIYQEPCITNHIPSATELSVTDIKPPLTPSFSGKMDVQLFKRAVQEPLSTPFISKQTDDLLRVRTANDQPPATVCSTAGQGLFENFEPSSTSTVSKQMKEQLSVHAVDEKLFDNAYSTSEHDLSINKQHQTTAVLSEHQLGELALVEASLGYTFRDRDILLQALTHTSYPRAYSSVNSSYEQLEFLGDALLDYLVTRHVLQRFPRLSPGAITDLRSAVVNNYSLACLTIQRDFHKHMRSMSMALFKVVRRFVRRLSEIEEKETRPDQVYSKLLLTTVEDGRGGEAIEVPKVLGDLFEALLGALYVDCGRDEELAWSVIYPLLTPIIEHYSVHLPISPTRQLVEMMPGAATFTCLSQNVIGHHACELVVKGYGRFMGTGRNAQIARSTAAQHALARIKSKQKK</sequence>
<organism evidence="20">
    <name type="scientific">Nematostella vectensis</name>
    <name type="common">Starlet sea anemone</name>
    <dbReference type="NCBI Taxonomy" id="45351"/>
    <lineage>
        <taxon>Eukaryota</taxon>
        <taxon>Metazoa</taxon>
        <taxon>Cnidaria</taxon>
        <taxon>Anthozoa</taxon>
        <taxon>Hexacorallia</taxon>
        <taxon>Actiniaria</taxon>
        <taxon>Edwardsiidae</taxon>
        <taxon>Nematostella</taxon>
    </lineage>
</organism>
<dbReference type="Pfam" id="PF02170">
    <property type="entry name" value="PAZ"/>
    <property type="match status" value="1"/>
</dbReference>
<dbReference type="CDD" id="cd00593">
    <property type="entry name" value="RIBOc"/>
    <property type="match status" value="2"/>
</dbReference>
<name>U3MG90_NEMVE</name>
<evidence type="ECO:0000256" key="3">
    <source>
        <dbReference type="ARBA" id="ARBA00022722"/>
    </source>
</evidence>
<dbReference type="InterPro" id="IPR000999">
    <property type="entry name" value="RNase_III_dom"/>
</dbReference>
<dbReference type="InterPro" id="IPR048512">
    <property type="entry name" value="Dicer_platform"/>
</dbReference>
<dbReference type="Gene3D" id="3.30.160.380">
    <property type="entry name" value="Dicer dimerisation domain"/>
    <property type="match status" value="1"/>
</dbReference>
<evidence type="ECO:0000256" key="1">
    <source>
        <dbReference type="ARBA" id="ARBA00001936"/>
    </source>
</evidence>
<feature type="compositionally biased region" description="Polar residues" evidence="16">
    <location>
        <begin position="857"/>
        <end position="872"/>
    </location>
</feature>
<evidence type="ECO:0000256" key="11">
    <source>
        <dbReference type="ARBA" id="ARBA00022842"/>
    </source>
</evidence>
<keyword evidence="11" id="KW-0460">Magnesium</keyword>
<evidence type="ECO:0000256" key="8">
    <source>
        <dbReference type="ARBA" id="ARBA00022801"/>
    </source>
</evidence>
<dbReference type="InterPro" id="IPR003100">
    <property type="entry name" value="PAZ_dom"/>
</dbReference>
<dbReference type="PROSITE" id="PS51327">
    <property type="entry name" value="DICER_DSRBF"/>
    <property type="match status" value="1"/>
</dbReference>
<dbReference type="SUPFAM" id="SSF101690">
    <property type="entry name" value="PAZ domain"/>
    <property type="match status" value="1"/>
</dbReference>
<keyword evidence="12 15" id="KW-0694">RNA-binding</keyword>
<dbReference type="Pfam" id="PF00636">
    <property type="entry name" value="Ribonuclease_3"/>
    <property type="match status" value="2"/>
</dbReference>
<dbReference type="GO" id="GO:0046872">
    <property type="term" value="F:metal ion binding"/>
    <property type="evidence" value="ECO:0007669"/>
    <property type="project" value="UniProtKB-KW"/>
</dbReference>
<proteinExistence type="evidence at transcript level"/>
<evidence type="ECO:0000256" key="9">
    <source>
        <dbReference type="ARBA" id="ARBA00022806"/>
    </source>
</evidence>
<evidence type="ECO:0000256" key="12">
    <source>
        <dbReference type="ARBA" id="ARBA00022884"/>
    </source>
</evidence>
<dbReference type="EMBL" id="KF192063">
    <property type="protein sequence ID" value="AGW15596.1"/>
    <property type="molecule type" value="mRNA"/>
</dbReference>
<evidence type="ECO:0000256" key="15">
    <source>
        <dbReference type="PROSITE-ProRule" id="PRU00657"/>
    </source>
</evidence>
<evidence type="ECO:0000256" key="6">
    <source>
        <dbReference type="ARBA" id="ARBA00022741"/>
    </source>
</evidence>
<evidence type="ECO:0000256" key="7">
    <source>
        <dbReference type="ARBA" id="ARBA00022759"/>
    </source>
</evidence>
<evidence type="ECO:0000256" key="14">
    <source>
        <dbReference type="ARBA" id="ARBA00023211"/>
    </source>
</evidence>
<feature type="domain" description="PAZ" evidence="18">
    <location>
        <begin position="967"/>
        <end position="1101"/>
    </location>
</feature>
<dbReference type="PROSITE" id="PS50142">
    <property type="entry name" value="RNASE_3_2"/>
    <property type="match status" value="2"/>
</dbReference>
<dbReference type="InterPro" id="IPR038248">
    <property type="entry name" value="Dicer_dimer_sf"/>
</dbReference>
<dbReference type="GO" id="GO:0004386">
    <property type="term" value="F:helicase activity"/>
    <property type="evidence" value="ECO:0007669"/>
    <property type="project" value="UniProtKB-KW"/>
</dbReference>
<dbReference type="SUPFAM" id="SSF69065">
    <property type="entry name" value="RNase III domain-like"/>
    <property type="match status" value="2"/>
</dbReference>
<dbReference type="Gene3D" id="3.30.160.20">
    <property type="match status" value="1"/>
</dbReference>
<feature type="domain" description="RNase III" evidence="17">
    <location>
        <begin position="1622"/>
        <end position="1787"/>
    </location>
</feature>
<comment type="cofactor">
    <cofactor evidence="2">
        <name>Mg(2+)</name>
        <dbReference type="ChEBI" id="CHEBI:18420"/>
    </cofactor>
</comment>
<dbReference type="SMART" id="SM00949">
    <property type="entry name" value="PAZ"/>
    <property type="match status" value="1"/>
</dbReference>
<dbReference type="PROSITE" id="PS00517">
    <property type="entry name" value="RNASE_3_1"/>
    <property type="match status" value="1"/>
</dbReference>
<dbReference type="GO" id="GO:0004525">
    <property type="term" value="F:ribonuclease III activity"/>
    <property type="evidence" value="ECO:0007669"/>
    <property type="project" value="InterPro"/>
</dbReference>
<dbReference type="GO" id="GO:0030422">
    <property type="term" value="P:siRNA processing"/>
    <property type="evidence" value="ECO:0007669"/>
    <property type="project" value="InterPro"/>
</dbReference>
<keyword evidence="5" id="KW-0677">Repeat</keyword>
<feature type="domain" description="RNase III" evidence="17">
    <location>
        <begin position="1251"/>
        <end position="1442"/>
    </location>
</feature>
<dbReference type="InterPro" id="IPR027417">
    <property type="entry name" value="P-loop_NTPase"/>
</dbReference>
<dbReference type="SUPFAM" id="SSF54768">
    <property type="entry name" value="dsRNA-binding domain-like"/>
    <property type="match status" value="1"/>
</dbReference>
<dbReference type="GO" id="GO:0003723">
    <property type="term" value="F:RNA binding"/>
    <property type="evidence" value="ECO:0007669"/>
    <property type="project" value="UniProtKB-UniRule"/>
</dbReference>
<feature type="compositionally biased region" description="Polar residues" evidence="16">
    <location>
        <begin position="1460"/>
        <end position="1472"/>
    </location>
</feature>
<keyword evidence="6" id="KW-0547">Nucleotide-binding</keyword>
<feature type="region of interest" description="Disordered" evidence="16">
    <location>
        <begin position="1218"/>
        <end position="1238"/>
    </location>
</feature>
<feature type="domain" description="Dicer dsRNA-binding fold" evidence="19">
    <location>
        <begin position="565"/>
        <end position="671"/>
    </location>
</feature>
<evidence type="ECO:0000256" key="2">
    <source>
        <dbReference type="ARBA" id="ARBA00001946"/>
    </source>
</evidence>
<evidence type="ECO:0000256" key="10">
    <source>
        <dbReference type="ARBA" id="ARBA00022840"/>
    </source>
</evidence>
<dbReference type="InterPro" id="IPR005034">
    <property type="entry name" value="Dicer_dimerisation"/>
</dbReference>
<evidence type="ECO:0000259" key="17">
    <source>
        <dbReference type="PROSITE" id="PS50142"/>
    </source>
</evidence>
<evidence type="ECO:0000313" key="20">
    <source>
        <dbReference type="EMBL" id="AGW15596.1"/>
    </source>
</evidence>
<keyword evidence="13" id="KW-0943">RNA-mediated gene silencing</keyword>
<dbReference type="Pfam" id="PF20932">
    <property type="entry name" value="Dicer_dsRBD"/>
    <property type="match status" value="1"/>
</dbReference>
<evidence type="ECO:0000259" key="18">
    <source>
        <dbReference type="PROSITE" id="PS50821"/>
    </source>
</evidence>
<dbReference type="SMART" id="SM00535">
    <property type="entry name" value="RIBOc"/>
    <property type="match status" value="2"/>
</dbReference>
<accession>U3MG90</accession>
<evidence type="ECO:0000256" key="16">
    <source>
        <dbReference type="SAM" id="MobiDB-lite"/>
    </source>
</evidence>
<dbReference type="HOGENOM" id="CLU_000907_5_4_1"/>
<dbReference type="Gene3D" id="1.20.1320.30">
    <property type="match status" value="1"/>
</dbReference>
<keyword evidence="9" id="KW-0347">Helicase</keyword>
<evidence type="ECO:0000256" key="13">
    <source>
        <dbReference type="ARBA" id="ARBA00023158"/>
    </source>
</evidence>
<dbReference type="FunFam" id="1.10.1520.10:FF:000004">
    <property type="entry name" value="Endoribonuclease dicer-like 1"/>
    <property type="match status" value="1"/>
</dbReference>
<dbReference type="GO" id="GO:0005524">
    <property type="term" value="F:ATP binding"/>
    <property type="evidence" value="ECO:0007669"/>
    <property type="project" value="UniProtKB-KW"/>
</dbReference>
<dbReference type="PROSITE" id="PS50821">
    <property type="entry name" value="PAZ"/>
    <property type="match status" value="1"/>
</dbReference>
<comment type="cofactor">
    <cofactor evidence="1">
        <name>Mn(2+)</name>
        <dbReference type="ChEBI" id="CHEBI:29035"/>
    </cofactor>
</comment>
<dbReference type="PANTHER" id="PTHR14950:SF37">
    <property type="entry name" value="ENDORIBONUCLEASE DICER"/>
    <property type="match status" value="1"/>
</dbReference>